<accession>A0ACC6KT09</accession>
<dbReference type="Proteomes" id="UP001246858">
    <property type="component" value="Unassembled WGS sequence"/>
</dbReference>
<dbReference type="EMBL" id="JAVDTF010000001">
    <property type="protein sequence ID" value="MDR6782330.1"/>
    <property type="molecule type" value="Genomic_DNA"/>
</dbReference>
<comment type="caution">
    <text evidence="1">The sequence shown here is derived from an EMBL/GenBank/DDBJ whole genome shotgun (WGS) entry which is preliminary data.</text>
</comment>
<protein>
    <submittedName>
        <fullName evidence="1">Uncharacterized protein</fullName>
    </submittedName>
</protein>
<gene>
    <name evidence="1" type="ORF">J2X78_000882</name>
</gene>
<keyword evidence="2" id="KW-1185">Reference proteome</keyword>
<organism evidence="1 2">
    <name type="scientific">Pedobacter africanus</name>
    <dbReference type="NCBI Taxonomy" id="151894"/>
    <lineage>
        <taxon>Bacteria</taxon>
        <taxon>Pseudomonadati</taxon>
        <taxon>Bacteroidota</taxon>
        <taxon>Sphingobacteriia</taxon>
        <taxon>Sphingobacteriales</taxon>
        <taxon>Sphingobacteriaceae</taxon>
        <taxon>Pedobacter</taxon>
    </lineage>
</organism>
<evidence type="ECO:0000313" key="2">
    <source>
        <dbReference type="Proteomes" id="UP001246858"/>
    </source>
</evidence>
<proteinExistence type="predicted"/>
<reference evidence="1" key="1">
    <citation type="submission" date="2023-07" db="EMBL/GenBank/DDBJ databases">
        <title>Sorghum-associated microbial communities from plants grown in Nebraska, USA.</title>
        <authorList>
            <person name="Schachtman D."/>
        </authorList>
    </citation>
    <scope>NUCLEOTIDE SEQUENCE</scope>
    <source>
        <strain evidence="1">2697</strain>
    </source>
</reference>
<sequence length="151" mass="17406">MNSPKEIFFVLPKGSDSLADLYACFDAKDKIEAFVSRFKSSLANYQIIQLEINPSYQSNKYQNPYYVAIGKYNLTPYENYIADMIEEANEALNEKFEIVFYPGFGIEDGRFYMHVFADDEKAALEKVIAARDAAILKGEWQNAWDRHQLTS</sequence>
<evidence type="ECO:0000313" key="1">
    <source>
        <dbReference type="EMBL" id="MDR6782330.1"/>
    </source>
</evidence>
<name>A0ACC6KT09_9SPHI</name>